<accession>A0A7W9GW40</accession>
<protein>
    <submittedName>
        <fullName evidence="2">Putative membrane protein YesL</fullName>
    </submittedName>
</protein>
<sequence length="224" mass="23831">MGTTRIQQFVRVSENTYRYASIAVALVLTTLPGLVGLLLLDRSLGNAPLYALFLLPFAPATSAGLFALGAPDDGDSTFRTFLRGYRMNLVQAAGIGVAALVVLTIIAIGVLGEGRVQLPAAYRVGLVVIAAGVVIWALLALVISSRFAFRTRDVARLAVYYTFRLPLVALGVLGVLVLAYGIATLTFTAVLAFAGPAILWLLQRCCDPLTRDVHRRFVRPGAGG</sequence>
<keyword evidence="3" id="KW-1185">Reference proteome</keyword>
<name>A0A7W9GW40_9ACTN</name>
<feature type="transmembrane region" description="Helical" evidence="1">
    <location>
        <begin position="169"/>
        <end position="202"/>
    </location>
</feature>
<keyword evidence="1" id="KW-0472">Membrane</keyword>
<reference evidence="2 3" key="1">
    <citation type="submission" date="2020-08" db="EMBL/GenBank/DDBJ databases">
        <title>Sequencing the genomes of 1000 actinobacteria strains.</title>
        <authorList>
            <person name="Klenk H.-P."/>
        </authorList>
    </citation>
    <scope>NUCLEOTIDE SEQUENCE [LARGE SCALE GENOMIC DNA]</scope>
    <source>
        <strain evidence="2 3">DSM 102122</strain>
    </source>
</reference>
<keyword evidence="1" id="KW-1133">Transmembrane helix</keyword>
<comment type="caution">
    <text evidence="2">The sequence shown here is derived from an EMBL/GenBank/DDBJ whole genome shotgun (WGS) entry which is preliminary data.</text>
</comment>
<feature type="transmembrane region" description="Helical" evidence="1">
    <location>
        <begin position="47"/>
        <end position="69"/>
    </location>
</feature>
<evidence type="ECO:0000313" key="3">
    <source>
        <dbReference type="Proteomes" id="UP000542813"/>
    </source>
</evidence>
<evidence type="ECO:0000256" key="1">
    <source>
        <dbReference type="SAM" id="Phobius"/>
    </source>
</evidence>
<keyword evidence="1" id="KW-0812">Transmembrane</keyword>
<dbReference type="EMBL" id="JACHMM010000001">
    <property type="protein sequence ID" value="MBB5791047.1"/>
    <property type="molecule type" value="Genomic_DNA"/>
</dbReference>
<gene>
    <name evidence="2" type="ORF">HD601_005622</name>
</gene>
<dbReference type="Proteomes" id="UP000542813">
    <property type="component" value="Unassembled WGS sequence"/>
</dbReference>
<dbReference type="AlphaFoldDB" id="A0A7W9GW40"/>
<evidence type="ECO:0000313" key="2">
    <source>
        <dbReference type="EMBL" id="MBB5791047.1"/>
    </source>
</evidence>
<proteinExistence type="predicted"/>
<feature type="transmembrane region" description="Helical" evidence="1">
    <location>
        <begin position="20"/>
        <end position="40"/>
    </location>
</feature>
<organism evidence="2 3">
    <name type="scientific">Jiangella mangrovi</name>
    <dbReference type="NCBI Taxonomy" id="1524084"/>
    <lineage>
        <taxon>Bacteria</taxon>
        <taxon>Bacillati</taxon>
        <taxon>Actinomycetota</taxon>
        <taxon>Actinomycetes</taxon>
        <taxon>Jiangellales</taxon>
        <taxon>Jiangellaceae</taxon>
        <taxon>Jiangella</taxon>
    </lineage>
</organism>
<feature type="transmembrane region" description="Helical" evidence="1">
    <location>
        <begin position="89"/>
        <end position="112"/>
    </location>
</feature>
<feature type="transmembrane region" description="Helical" evidence="1">
    <location>
        <begin position="124"/>
        <end position="149"/>
    </location>
</feature>
<dbReference type="RefSeq" id="WP_184827513.1">
    <property type="nucleotide sequence ID" value="NZ_JACHMM010000001.1"/>
</dbReference>